<dbReference type="EMBL" id="JADIMX010000138">
    <property type="protein sequence ID" value="MBO8435132.1"/>
    <property type="molecule type" value="Genomic_DNA"/>
</dbReference>
<evidence type="ECO:0000313" key="4">
    <source>
        <dbReference type="Proteomes" id="UP000823611"/>
    </source>
</evidence>
<protein>
    <submittedName>
        <fullName evidence="3">Tape measure protein</fullName>
    </submittedName>
</protein>
<dbReference type="InterPro" id="IPR013491">
    <property type="entry name" value="Tape_meas_N"/>
</dbReference>
<organism evidence="3 4">
    <name type="scientific">Candidatus Fimicola merdigallinarum</name>
    <dbReference type="NCBI Taxonomy" id="2840819"/>
    <lineage>
        <taxon>Bacteria</taxon>
        <taxon>Bacillati</taxon>
        <taxon>Bacillota</taxon>
        <taxon>Clostridia</taxon>
        <taxon>Lachnospirales</taxon>
        <taxon>Lachnospiraceae</taxon>
        <taxon>Lachnospiraceae incertae sedis</taxon>
        <taxon>Candidatus Fimicola</taxon>
    </lineage>
</organism>
<feature type="transmembrane region" description="Helical" evidence="1">
    <location>
        <begin position="317"/>
        <end position="342"/>
    </location>
</feature>
<feature type="transmembrane region" description="Helical" evidence="1">
    <location>
        <begin position="362"/>
        <end position="383"/>
    </location>
</feature>
<reference evidence="3" key="2">
    <citation type="journal article" date="2021" name="PeerJ">
        <title>Extensive microbial diversity within the chicken gut microbiome revealed by metagenomics and culture.</title>
        <authorList>
            <person name="Gilroy R."/>
            <person name="Ravi A."/>
            <person name="Getino M."/>
            <person name="Pursley I."/>
            <person name="Horton D.L."/>
            <person name="Alikhan N.F."/>
            <person name="Baker D."/>
            <person name="Gharbi K."/>
            <person name="Hall N."/>
            <person name="Watson M."/>
            <person name="Adriaenssens E.M."/>
            <person name="Foster-Nyarko E."/>
            <person name="Jarju S."/>
            <person name="Secka A."/>
            <person name="Antonio M."/>
            <person name="Oren A."/>
            <person name="Chaudhuri R.R."/>
            <person name="La Ragione R."/>
            <person name="Hildebrand F."/>
            <person name="Pallen M.J."/>
        </authorList>
    </citation>
    <scope>NUCLEOTIDE SEQUENCE</scope>
    <source>
        <strain evidence="3">F6-4510</strain>
    </source>
</reference>
<keyword evidence="1" id="KW-0812">Transmembrane</keyword>
<feature type="transmembrane region" description="Helical" evidence="1">
    <location>
        <begin position="395"/>
        <end position="419"/>
    </location>
</feature>
<dbReference type="Proteomes" id="UP000823611">
    <property type="component" value="Unassembled WGS sequence"/>
</dbReference>
<accession>A0A9D9DY36</accession>
<sequence length="639" mass="69342">MASINAIISLTDRMTRPIQNIISSVNNLIDITERVAVANNQAFDVRQFDGVRRQLNLAQSQMGILEQATRNAANSQRQYNNEIRNGVNSADNLLSKIQSIAGAYIGIQGIKSLVNLSDNFSNTTARLNMIVDDDGSVEELQDKIMSSANRARASYTTTADAIAKLGIQASKAFSSNDELIAFAELLNKSFVNSGTSVEGVNSVMLQLTQSMAAGKLQGEELNAVLDNAAPIVQNIQKYLEEVMNIDASNIKELASEGKITAEIIKQSMFYAADEINTQFNSMPMTWGQVWNIFSNYALRASEPVLIVISWIANNMSWIAPIVLGVAASFVVYAAFAHGAAAATKVFQVAQAALNAVMALNPIGIVIISIIALISIIFAAVAAYNKFTNSSVSATGIIMGTFSVMSSFIGNKIVLLWNIFADFANFIGNFLNDPVAAVKILFLDMTQTVIGYIQNMIRGIEDLINKIPGVQVDITSGVDNYLEGIRNTVKQIKDESGWKEYVKKKDYTDYSYAFSKGYDIGAGIGERVSDFFGGGEKDIPFDSSGYGSTPYIPEDVSDKVGSIANNTADIADEVATTNENMEYLRKMAERDVVMRYVTPSINIDMSGMSNNIKNGMDIDGVIDHIVRKTSEAAEGMAEGV</sequence>
<feature type="domain" description="Tape measure protein N-terminal" evidence="2">
    <location>
        <begin position="111"/>
        <end position="297"/>
    </location>
</feature>
<comment type="caution">
    <text evidence="3">The sequence shown here is derived from an EMBL/GenBank/DDBJ whole genome shotgun (WGS) entry which is preliminary data.</text>
</comment>
<evidence type="ECO:0000256" key="1">
    <source>
        <dbReference type="SAM" id="Phobius"/>
    </source>
</evidence>
<name>A0A9D9DY36_9FIRM</name>
<gene>
    <name evidence="3" type="ORF">IAC55_07425</name>
</gene>
<keyword evidence="1" id="KW-1133">Transmembrane helix</keyword>
<proteinExistence type="predicted"/>
<dbReference type="Pfam" id="PF20155">
    <property type="entry name" value="TMP_3"/>
    <property type="match status" value="1"/>
</dbReference>
<dbReference type="AlphaFoldDB" id="A0A9D9DY36"/>
<reference evidence="3" key="1">
    <citation type="submission" date="2020-10" db="EMBL/GenBank/DDBJ databases">
        <authorList>
            <person name="Gilroy R."/>
        </authorList>
    </citation>
    <scope>NUCLEOTIDE SEQUENCE</scope>
    <source>
        <strain evidence="3">F6-4510</strain>
    </source>
</reference>
<dbReference type="NCBIfam" id="TIGR02675">
    <property type="entry name" value="tape_meas_nterm"/>
    <property type="match status" value="1"/>
</dbReference>
<evidence type="ECO:0000259" key="2">
    <source>
        <dbReference type="Pfam" id="PF20155"/>
    </source>
</evidence>
<keyword evidence="1" id="KW-0472">Membrane</keyword>
<evidence type="ECO:0000313" key="3">
    <source>
        <dbReference type="EMBL" id="MBO8435132.1"/>
    </source>
</evidence>